<keyword evidence="1" id="KW-0812">Transmembrane</keyword>
<evidence type="ECO:0000313" key="3">
    <source>
        <dbReference type="Proteomes" id="UP000784294"/>
    </source>
</evidence>
<evidence type="ECO:0000256" key="1">
    <source>
        <dbReference type="SAM" id="Phobius"/>
    </source>
</evidence>
<keyword evidence="1" id="KW-1133">Transmembrane helix</keyword>
<keyword evidence="3" id="KW-1185">Reference proteome</keyword>
<organism evidence="2 3">
    <name type="scientific">Protopolystoma xenopodis</name>
    <dbReference type="NCBI Taxonomy" id="117903"/>
    <lineage>
        <taxon>Eukaryota</taxon>
        <taxon>Metazoa</taxon>
        <taxon>Spiralia</taxon>
        <taxon>Lophotrochozoa</taxon>
        <taxon>Platyhelminthes</taxon>
        <taxon>Monogenea</taxon>
        <taxon>Polyopisthocotylea</taxon>
        <taxon>Polystomatidea</taxon>
        <taxon>Polystomatidae</taxon>
        <taxon>Protopolystoma</taxon>
    </lineage>
</organism>
<dbReference type="AlphaFoldDB" id="A0A3S5ANP7"/>
<dbReference type="Proteomes" id="UP000784294">
    <property type="component" value="Unassembled WGS sequence"/>
</dbReference>
<protein>
    <submittedName>
        <fullName evidence="2">Uncharacterized protein</fullName>
    </submittedName>
</protein>
<keyword evidence="1" id="KW-0472">Membrane</keyword>
<feature type="transmembrane region" description="Helical" evidence="1">
    <location>
        <begin position="268"/>
        <end position="290"/>
    </location>
</feature>
<accession>A0A3S5ANP7</accession>
<name>A0A3S5ANP7_9PLAT</name>
<reference evidence="2" key="1">
    <citation type="submission" date="2018-11" db="EMBL/GenBank/DDBJ databases">
        <authorList>
            <consortium name="Pathogen Informatics"/>
        </authorList>
    </citation>
    <scope>NUCLEOTIDE SEQUENCE</scope>
</reference>
<dbReference type="EMBL" id="CAAALY010093381">
    <property type="protein sequence ID" value="VEL28230.1"/>
    <property type="molecule type" value="Genomic_DNA"/>
</dbReference>
<evidence type="ECO:0000313" key="2">
    <source>
        <dbReference type="EMBL" id="VEL28230.1"/>
    </source>
</evidence>
<feature type="transmembrane region" description="Helical" evidence="1">
    <location>
        <begin position="100"/>
        <end position="120"/>
    </location>
</feature>
<comment type="caution">
    <text evidence="2">The sequence shown here is derived from an EMBL/GenBank/DDBJ whole genome shotgun (WGS) entry which is preliminary data.</text>
</comment>
<proteinExistence type="predicted"/>
<feature type="non-terminal residue" evidence="2">
    <location>
        <position position="330"/>
    </location>
</feature>
<sequence length="330" mass="35295">MCSRGSGGNTRLDGCPAPRRWRVLSCQPRTSPSAVSYSYSSYTLAKPSVTSQGLLPGHATSKCSCICCCCRRHRSSNRCFNGCGSGCDCISWHALSARIALAWLISFSIAGPFFLIAVLMSDEASLSGMTLASGLSKAINSTANSSMNTMFDSSSLINTSISNLPDMLLGQMNISHVASGHQYSSKQINQGNKYSEWRKSTTERTVISTQDQVDEIRNEMIYSMNKLEKSTIDSQTSQSNDDSAKYVNPAVSGPAASYKGCGPNSPSFVLTAAGVTFLLPLTIMTTTYILTIRSLVRQMQQAKAAQLYPNNAIATTPLITATSSSSGPTS</sequence>
<gene>
    <name evidence="2" type="ORF">PXEA_LOCUS21670</name>
</gene>